<evidence type="ECO:0000256" key="1">
    <source>
        <dbReference type="SAM" id="MobiDB-lite"/>
    </source>
</evidence>
<proteinExistence type="predicted"/>
<organism evidence="2 3">
    <name type="scientific">Undibacterium curvum</name>
    <dbReference type="NCBI Taxonomy" id="2762294"/>
    <lineage>
        <taxon>Bacteria</taxon>
        <taxon>Pseudomonadati</taxon>
        <taxon>Pseudomonadota</taxon>
        <taxon>Betaproteobacteria</taxon>
        <taxon>Burkholderiales</taxon>
        <taxon>Oxalobacteraceae</taxon>
        <taxon>Undibacterium</taxon>
    </lineage>
</organism>
<protein>
    <submittedName>
        <fullName evidence="2">Uncharacterized protein</fullName>
    </submittedName>
</protein>
<gene>
    <name evidence="2" type="ORF">H8K43_10030</name>
</gene>
<accession>A0ABR7A528</accession>
<name>A0ABR7A528_9BURK</name>
<dbReference type="Proteomes" id="UP000654304">
    <property type="component" value="Unassembled WGS sequence"/>
</dbReference>
<evidence type="ECO:0000313" key="3">
    <source>
        <dbReference type="Proteomes" id="UP000654304"/>
    </source>
</evidence>
<evidence type="ECO:0000313" key="2">
    <source>
        <dbReference type="EMBL" id="MBC3932010.1"/>
    </source>
</evidence>
<comment type="caution">
    <text evidence="2">The sequence shown here is derived from an EMBL/GenBank/DDBJ whole genome shotgun (WGS) entry which is preliminary data.</text>
</comment>
<dbReference type="RefSeq" id="WP_186903691.1">
    <property type="nucleotide sequence ID" value="NZ_JACOGD010000004.1"/>
</dbReference>
<dbReference type="EMBL" id="JACOGD010000004">
    <property type="protein sequence ID" value="MBC3932010.1"/>
    <property type="molecule type" value="Genomic_DNA"/>
</dbReference>
<keyword evidence="3" id="KW-1185">Reference proteome</keyword>
<feature type="region of interest" description="Disordered" evidence="1">
    <location>
        <begin position="66"/>
        <end position="88"/>
    </location>
</feature>
<sequence>MNNIETLRSHLFNTLTALNDKDKPMDIDRAKAISEVAQTIINSAKVEVEYAKATGAAGSNFLEMAPIRTPPGSLPPGITGITKHRLRG</sequence>
<reference evidence="2 3" key="1">
    <citation type="submission" date="2020-08" db="EMBL/GenBank/DDBJ databases">
        <title>Novel species isolated from subtropical streams in China.</title>
        <authorList>
            <person name="Lu H."/>
        </authorList>
    </citation>
    <scope>NUCLEOTIDE SEQUENCE [LARGE SCALE GENOMIC DNA]</scope>
    <source>
        <strain evidence="2 3">CY22W</strain>
    </source>
</reference>